<evidence type="ECO:0008006" key="4">
    <source>
        <dbReference type="Google" id="ProtNLM"/>
    </source>
</evidence>
<protein>
    <recommendedName>
        <fullName evidence="4">DUF4760 domain-containing protein</fullName>
    </recommendedName>
</protein>
<sequence>MTIIEQILTSGVTSVVMTGLLAFIGKIWIGRILAKEKKSIDAYLKKEQTKLDKGLHIHKVKFEKEFQIYQDIWAKLVDLKQATLSLRPIVDRVNSKESHEDRKMQRLKEYQVALNEYLNAVEYSQPFYAEDVYASLREVFDATYEESIKYKYGEESDTGYWEHSVNNIKKIIKLIDTCQKVIRKRHEEVHILE</sequence>
<feature type="transmembrane region" description="Helical" evidence="1">
    <location>
        <begin position="6"/>
        <end position="29"/>
    </location>
</feature>
<dbReference type="EMBL" id="JAKIKS010000007">
    <property type="protein sequence ID" value="MCL1123543.1"/>
    <property type="molecule type" value="Genomic_DNA"/>
</dbReference>
<proteinExistence type="predicted"/>
<comment type="caution">
    <text evidence="2">The sequence shown here is derived from an EMBL/GenBank/DDBJ whole genome shotgun (WGS) entry which is preliminary data.</text>
</comment>
<accession>A0ABT0L775</accession>
<keyword evidence="3" id="KW-1185">Reference proteome</keyword>
<gene>
    <name evidence="2" type="ORF">L2764_03360</name>
</gene>
<dbReference type="RefSeq" id="WP_248938830.1">
    <property type="nucleotide sequence ID" value="NZ_JAKIKS010000007.1"/>
</dbReference>
<keyword evidence="1" id="KW-0812">Transmembrane</keyword>
<keyword evidence="1" id="KW-1133">Transmembrane helix</keyword>
<organism evidence="2 3">
    <name type="scientific">Shewanella surugensis</name>
    <dbReference type="NCBI Taxonomy" id="212020"/>
    <lineage>
        <taxon>Bacteria</taxon>
        <taxon>Pseudomonadati</taxon>
        <taxon>Pseudomonadota</taxon>
        <taxon>Gammaproteobacteria</taxon>
        <taxon>Alteromonadales</taxon>
        <taxon>Shewanellaceae</taxon>
        <taxon>Shewanella</taxon>
    </lineage>
</organism>
<evidence type="ECO:0000256" key="1">
    <source>
        <dbReference type="SAM" id="Phobius"/>
    </source>
</evidence>
<keyword evidence="1" id="KW-0472">Membrane</keyword>
<dbReference type="Proteomes" id="UP001203423">
    <property type="component" value="Unassembled WGS sequence"/>
</dbReference>
<evidence type="ECO:0000313" key="2">
    <source>
        <dbReference type="EMBL" id="MCL1123543.1"/>
    </source>
</evidence>
<reference evidence="2 3" key="1">
    <citation type="submission" date="2022-01" db="EMBL/GenBank/DDBJ databases">
        <title>Whole genome-based taxonomy of the Shewanellaceae.</title>
        <authorList>
            <person name="Martin-Rodriguez A.J."/>
        </authorList>
    </citation>
    <scope>NUCLEOTIDE SEQUENCE [LARGE SCALE GENOMIC DNA]</scope>
    <source>
        <strain evidence="2 3">DSM 17177</strain>
    </source>
</reference>
<name>A0ABT0L775_9GAMM</name>
<evidence type="ECO:0000313" key="3">
    <source>
        <dbReference type="Proteomes" id="UP001203423"/>
    </source>
</evidence>